<protein>
    <recommendedName>
        <fullName evidence="1">DUF3670 domain-containing protein</fullName>
    </recommendedName>
</protein>
<evidence type="ECO:0000259" key="1">
    <source>
        <dbReference type="Pfam" id="PF12419"/>
    </source>
</evidence>
<gene>
    <name evidence="2" type="ORF">S01H4_53421</name>
</gene>
<feature type="non-terminal residue" evidence="2">
    <location>
        <position position="261"/>
    </location>
</feature>
<name>X1EM16_9ZZZZ</name>
<dbReference type="InterPro" id="IPR022138">
    <property type="entry name" value="DUF3670"/>
</dbReference>
<accession>X1EM16</accession>
<dbReference type="EMBL" id="BART01030632">
    <property type="protein sequence ID" value="GAH18164.1"/>
    <property type="molecule type" value="Genomic_DNA"/>
</dbReference>
<feature type="non-terminal residue" evidence="2">
    <location>
        <position position="1"/>
    </location>
</feature>
<proteinExistence type="predicted"/>
<dbReference type="AlphaFoldDB" id="X1EM16"/>
<feature type="domain" description="DUF3670" evidence="1">
    <location>
        <begin position="117"/>
        <end position="246"/>
    </location>
</feature>
<dbReference type="Pfam" id="PF12419">
    <property type="entry name" value="DUF3670"/>
    <property type="match status" value="1"/>
</dbReference>
<reference evidence="2" key="1">
    <citation type="journal article" date="2014" name="Front. Microbiol.">
        <title>High frequency of phylogenetically diverse reductive dehalogenase-homologous genes in deep subseafloor sedimentary metagenomes.</title>
        <authorList>
            <person name="Kawai M."/>
            <person name="Futagami T."/>
            <person name="Toyoda A."/>
            <person name="Takaki Y."/>
            <person name="Nishi S."/>
            <person name="Hori S."/>
            <person name="Arai W."/>
            <person name="Tsubouchi T."/>
            <person name="Morono Y."/>
            <person name="Uchiyama I."/>
            <person name="Ito T."/>
            <person name="Fujiyama A."/>
            <person name="Inagaki F."/>
            <person name="Takami H."/>
        </authorList>
    </citation>
    <scope>NUCLEOTIDE SEQUENCE</scope>
    <source>
        <strain evidence="2">Expedition CK06-06</strain>
    </source>
</reference>
<evidence type="ECO:0000313" key="2">
    <source>
        <dbReference type="EMBL" id="GAH18164.1"/>
    </source>
</evidence>
<sequence>DRWLDLDRWVRQDINGFNKGLNAWLEKKAPIWHQIGRVCFHLAENKRNPDLPFAFLATYAPKLSNKGKVQYQPLGKALNEYAGERNKKALVKLLSPVQRAAENVDFVKDLVDTGDIFHPLAWSPPEAYQLLKNASHLEEAGLLVRLPDWWKKRPRAQVSVTIGEKKKGLFGVDSMLDFKVGLALGDETLTKKEWQAIMDSTDGLAYIKGQWIEVDKEKLQEALAHWQQVQDDAEGEGLTFIEGMRLLAGAPADLSARGVTD</sequence>
<comment type="caution">
    <text evidence="2">The sequence shown here is derived from an EMBL/GenBank/DDBJ whole genome shotgun (WGS) entry which is preliminary data.</text>
</comment>
<organism evidence="2">
    <name type="scientific">marine sediment metagenome</name>
    <dbReference type="NCBI Taxonomy" id="412755"/>
    <lineage>
        <taxon>unclassified sequences</taxon>
        <taxon>metagenomes</taxon>
        <taxon>ecological metagenomes</taxon>
    </lineage>
</organism>